<dbReference type="InterPro" id="IPR043148">
    <property type="entry name" value="TagF_C"/>
</dbReference>
<accession>A0A382F6V0</accession>
<feature type="non-terminal residue" evidence="1">
    <location>
        <position position="1"/>
    </location>
</feature>
<name>A0A382F6V0_9ZZZZ</name>
<sequence length="490" mass="56110">VENLQVLKAEQGLHQFQGLHSGEREIVFYAETSSDWLHFEPIIRELISDRRLEICYITSDINDPILEKTLPGIKSFFIGYGDSRTEFFKFLDVRVLAMTMPDLEQFYIKRSQTQTHYVYIFQSLISTHMGFIKGAFDNYDSILCAGPYHVSEIREAEQLYGLSPKKLVECGYGHLDNIIQNYSGETNKKHNEKESLRVVIAPTYGPQSLSEIFNSELCVELIEILLDAGLHVTMRPHWMTSHTNPEAISVLKSRFSENMKFVMEHDILSISSLKNSDVLISDVSGITLEYAFGFLKPVIYIDLPPRVRNVDFDSISMPAIELELREETGVILSPDKIKEAPRVIKEILKEDIGFKERCKSNRNQWIFNIGRSGKIAADHIEALVAEEDPVSNEIATKALHGLHQFRKLPVEKRKIVFYADAASDWLFFEAIIRELIFHKKQKICYVTSDPKDPVLERKNPAIEKFFVGCGNSQTDFFDSLEADVLVMTKP</sequence>
<proteinExistence type="predicted"/>
<dbReference type="EMBL" id="UINC01048348">
    <property type="protein sequence ID" value="SVB58776.1"/>
    <property type="molecule type" value="Genomic_DNA"/>
</dbReference>
<dbReference type="GO" id="GO:0047355">
    <property type="term" value="F:CDP-glycerol glycerophosphotransferase activity"/>
    <property type="evidence" value="ECO:0007669"/>
    <property type="project" value="InterPro"/>
</dbReference>
<feature type="non-terminal residue" evidence="1">
    <location>
        <position position="490"/>
    </location>
</feature>
<dbReference type="Pfam" id="PF04464">
    <property type="entry name" value="Glyphos_transf"/>
    <property type="match status" value="1"/>
</dbReference>
<gene>
    <name evidence="1" type="ORF">METZ01_LOCUS211630</name>
</gene>
<protein>
    <recommendedName>
        <fullName evidence="2">CDP-glycerol--glycerophosphate glycerophosphotransferase</fullName>
    </recommendedName>
</protein>
<dbReference type="GO" id="GO:0016020">
    <property type="term" value="C:membrane"/>
    <property type="evidence" value="ECO:0007669"/>
    <property type="project" value="InterPro"/>
</dbReference>
<dbReference type="SUPFAM" id="SSF53756">
    <property type="entry name" value="UDP-Glycosyltransferase/glycogen phosphorylase"/>
    <property type="match status" value="1"/>
</dbReference>
<reference evidence="1" key="1">
    <citation type="submission" date="2018-05" db="EMBL/GenBank/DDBJ databases">
        <authorList>
            <person name="Lanie J.A."/>
            <person name="Ng W.-L."/>
            <person name="Kazmierczak K.M."/>
            <person name="Andrzejewski T.M."/>
            <person name="Davidsen T.M."/>
            <person name="Wayne K.J."/>
            <person name="Tettelin H."/>
            <person name="Glass J.I."/>
            <person name="Rusch D."/>
            <person name="Podicherti R."/>
            <person name="Tsui H.-C.T."/>
            <person name="Winkler M.E."/>
        </authorList>
    </citation>
    <scope>NUCLEOTIDE SEQUENCE</scope>
</reference>
<evidence type="ECO:0000313" key="1">
    <source>
        <dbReference type="EMBL" id="SVB58776.1"/>
    </source>
</evidence>
<organism evidence="1">
    <name type="scientific">marine metagenome</name>
    <dbReference type="NCBI Taxonomy" id="408172"/>
    <lineage>
        <taxon>unclassified sequences</taxon>
        <taxon>metagenomes</taxon>
        <taxon>ecological metagenomes</taxon>
    </lineage>
</organism>
<dbReference type="Gene3D" id="3.40.50.12580">
    <property type="match status" value="1"/>
</dbReference>
<evidence type="ECO:0008006" key="2">
    <source>
        <dbReference type="Google" id="ProtNLM"/>
    </source>
</evidence>
<dbReference type="AlphaFoldDB" id="A0A382F6V0"/>
<dbReference type="InterPro" id="IPR007554">
    <property type="entry name" value="Glycerophosphate_synth"/>
</dbReference>